<organism evidence="3 4">
    <name type="scientific">Obba rivulosa</name>
    <dbReference type="NCBI Taxonomy" id="1052685"/>
    <lineage>
        <taxon>Eukaryota</taxon>
        <taxon>Fungi</taxon>
        <taxon>Dikarya</taxon>
        <taxon>Basidiomycota</taxon>
        <taxon>Agaricomycotina</taxon>
        <taxon>Agaricomycetes</taxon>
        <taxon>Polyporales</taxon>
        <taxon>Gelatoporiaceae</taxon>
        <taxon>Obba</taxon>
    </lineage>
</organism>
<reference evidence="3 4" key="1">
    <citation type="submission" date="2016-07" db="EMBL/GenBank/DDBJ databases">
        <title>Draft genome of the white-rot fungus Obba rivulosa 3A-2.</title>
        <authorList>
            <consortium name="DOE Joint Genome Institute"/>
            <person name="Miettinen O."/>
            <person name="Riley R."/>
            <person name="Acob R."/>
            <person name="Barry K."/>
            <person name="Cullen D."/>
            <person name="De Vries R."/>
            <person name="Hainaut M."/>
            <person name="Hatakka A."/>
            <person name="Henrissat B."/>
            <person name="Hilden K."/>
            <person name="Kuo R."/>
            <person name="Labutti K."/>
            <person name="Lipzen A."/>
            <person name="Makela M.R."/>
            <person name="Sandor L."/>
            <person name="Spatafora J.W."/>
            <person name="Grigoriev I.V."/>
            <person name="Hibbett D.S."/>
        </authorList>
    </citation>
    <scope>NUCLEOTIDE SEQUENCE [LARGE SCALE GENOMIC DNA]</scope>
    <source>
        <strain evidence="3 4">3A-2</strain>
    </source>
</reference>
<dbReference type="SUPFAM" id="SSF57701">
    <property type="entry name" value="Zn2/Cys6 DNA-binding domain"/>
    <property type="match status" value="2"/>
</dbReference>
<dbReference type="SMART" id="SM00066">
    <property type="entry name" value="GAL4"/>
    <property type="match status" value="2"/>
</dbReference>
<dbReference type="InterPro" id="IPR036864">
    <property type="entry name" value="Zn2-C6_fun-type_DNA-bd_sf"/>
</dbReference>
<feature type="domain" description="Zn(2)-C6 fungal-type" evidence="2">
    <location>
        <begin position="324"/>
        <end position="354"/>
    </location>
</feature>
<keyword evidence="4" id="KW-1185">Reference proteome</keyword>
<dbReference type="PROSITE" id="PS50048">
    <property type="entry name" value="ZN2_CY6_FUNGAL_2"/>
    <property type="match status" value="1"/>
</dbReference>
<feature type="compositionally biased region" description="Basic and acidic residues" evidence="1">
    <location>
        <begin position="279"/>
        <end position="296"/>
    </location>
</feature>
<evidence type="ECO:0000313" key="3">
    <source>
        <dbReference type="EMBL" id="OCH88634.1"/>
    </source>
</evidence>
<dbReference type="AlphaFoldDB" id="A0A8E2AV42"/>
<accession>A0A8E2AV42</accession>
<dbReference type="PROSITE" id="PS00463">
    <property type="entry name" value="ZN2_CY6_FUNGAL_1"/>
    <property type="match status" value="2"/>
</dbReference>
<name>A0A8E2AV42_9APHY</name>
<feature type="compositionally biased region" description="Polar residues" evidence="1">
    <location>
        <begin position="297"/>
        <end position="311"/>
    </location>
</feature>
<evidence type="ECO:0000313" key="4">
    <source>
        <dbReference type="Proteomes" id="UP000250043"/>
    </source>
</evidence>
<dbReference type="GO" id="GO:0008270">
    <property type="term" value="F:zinc ion binding"/>
    <property type="evidence" value="ECO:0007669"/>
    <property type="project" value="InterPro"/>
</dbReference>
<dbReference type="GO" id="GO:0000981">
    <property type="term" value="F:DNA-binding transcription factor activity, RNA polymerase II-specific"/>
    <property type="evidence" value="ECO:0007669"/>
    <property type="project" value="InterPro"/>
</dbReference>
<dbReference type="Proteomes" id="UP000250043">
    <property type="component" value="Unassembled WGS sequence"/>
</dbReference>
<protein>
    <recommendedName>
        <fullName evidence="2">Zn(2)-C6 fungal-type domain-containing protein</fullName>
    </recommendedName>
</protein>
<evidence type="ECO:0000259" key="2">
    <source>
        <dbReference type="PROSITE" id="PS50048"/>
    </source>
</evidence>
<dbReference type="EMBL" id="KV722447">
    <property type="protein sequence ID" value="OCH88634.1"/>
    <property type="molecule type" value="Genomic_DNA"/>
</dbReference>
<gene>
    <name evidence="3" type="ORF">OBBRIDRAFT_70229</name>
</gene>
<dbReference type="Gene3D" id="4.10.240.10">
    <property type="entry name" value="Zn(2)-C6 fungal-type DNA-binding domain"/>
    <property type="match status" value="1"/>
</dbReference>
<dbReference type="CDD" id="cd00067">
    <property type="entry name" value="GAL4"/>
    <property type="match status" value="2"/>
</dbReference>
<dbReference type="InterPro" id="IPR001138">
    <property type="entry name" value="Zn2Cys6_DnaBD"/>
</dbReference>
<evidence type="ECO:0000256" key="1">
    <source>
        <dbReference type="SAM" id="MobiDB-lite"/>
    </source>
</evidence>
<proteinExistence type="predicted"/>
<sequence>MRLTSHLRHCCLQQSKLEIASMQDTHISATPNHSRSVLNVLLSAEAQLIFQEGQLTDHIANVTAHDPRMHQPSSHGQLQPQKPMMHFSTFVPEGSSIIAEHSNTALIGPAGLAALQASQPTGPVATPYYGQPYEVYTTNHAMYGVSYGGQMPQHPPRGQLLQQAHIWHSLVPTPEGLGAVQPSSPTNAGMHQQHLGLASGLGMQVPTGPRWMPPLAAPVPNVITQGYQAMGRGNSVSAAVPAVPPANTVMLPQPDGASGSADTDLVGDDPQGRKRTKAVHQEHEQSPDSQHGESKADTGSSTEASKSNTSPKHIHRPVKIIPKACVSCRDQKHRCDTNGVICIPCWRKGAQCQFTEGGKQPPADKSIVACDKCRSSKCKCNPVWTLALNGAFCFECFKRNRACEWFEPPRLNMANPTFLMFDGSRIVRMRLVTEEVVWSPA</sequence>
<feature type="region of interest" description="Disordered" evidence="1">
    <location>
        <begin position="247"/>
        <end position="313"/>
    </location>
</feature>